<feature type="domain" description="Transposase (putative) gypsy type" evidence="2">
    <location>
        <begin position="93"/>
        <end position="142"/>
    </location>
</feature>
<dbReference type="InterPro" id="IPR007321">
    <property type="entry name" value="Transposase_28"/>
</dbReference>
<comment type="caution">
    <text evidence="3">The sequence shown here is derived from an EMBL/GenBank/DDBJ whole genome shotgun (WGS) entry which is preliminary data.</text>
</comment>
<feature type="compositionally biased region" description="Basic and acidic residues" evidence="1">
    <location>
        <begin position="26"/>
        <end position="43"/>
    </location>
</feature>
<protein>
    <recommendedName>
        <fullName evidence="2">Transposase (putative) gypsy type domain-containing protein</fullName>
    </recommendedName>
</protein>
<accession>A0AAD8T1P9</accession>
<dbReference type="Proteomes" id="UP001231189">
    <property type="component" value="Unassembled WGS sequence"/>
</dbReference>
<evidence type="ECO:0000313" key="3">
    <source>
        <dbReference type="EMBL" id="KAK1667605.1"/>
    </source>
</evidence>
<dbReference type="Pfam" id="PF04195">
    <property type="entry name" value="Transposase_28"/>
    <property type="match status" value="1"/>
</dbReference>
<dbReference type="PANTHER" id="PTHR33026">
    <property type="entry name" value="OS06G0360600 PROTEIN"/>
    <property type="match status" value="1"/>
</dbReference>
<evidence type="ECO:0000256" key="1">
    <source>
        <dbReference type="SAM" id="MobiDB-lite"/>
    </source>
</evidence>
<dbReference type="EMBL" id="JAUUTY010000003">
    <property type="protein sequence ID" value="KAK1667605.1"/>
    <property type="molecule type" value="Genomic_DNA"/>
</dbReference>
<dbReference type="AlphaFoldDB" id="A0AAD8T1P9"/>
<name>A0AAD8T1P9_LOLMU</name>
<evidence type="ECO:0000313" key="4">
    <source>
        <dbReference type="Proteomes" id="UP001231189"/>
    </source>
</evidence>
<proteinExistence type="predicted"/>
<reference evidence="3" key="1">
    <citation type="submission" date="2023-07" db="EMBL/GenBank/DDBJ databases">
        <title>A chromosome-level genome assembly of Lolium multiflorum.</title>
        <authorList>
            <person name="Chen Y."/>
            <person name="Copetti D."/>
            <person name="Kolliker R."/>
            <person name="Studer B."/>
        </authorList>
    </citation>
    <scope>NUCLEOTIDE SEQUENCE</scope>
    <source>
        <strain evidence="3">02402/16</strain>
        <tissue evidence="3">Leaf</tissue>
    </source>
</reference>
<keyword evidence="4" id="KW-1185">Reference proteome</keyword>
<dbReference type="PANTHER" id="PTHR33026:SF7">
    <property type="entry name" value="OS03G0100275 PROTEIN"/>
    <property type="match status" value="1"/>
</dbReference>
<evidence type="ECO:0000259" key="2">
    <source>
        <dbReference type="Pfam" id="PF04195"/>
    </source>
</evidence>
<sequence>MDPSKDSGKNLEGTSANPEDLAGAKQMEKKVEEATAKKSKARSCEGEVKGQWWPCTTTENELRNLEAEGFLKLGSWQTVPGALSPAPEAGEWVVTKALIERGFSLPPSDFFMEILTAYKVQPRNISPNNILAINNHVTLCEGHFRDNISTDALDKWIRELLKVPRDLRVHVCNIDIHTNGSGTALEALEEKDLGTLTRVPHSGTTDPEAAQSSGSKPPKNLKKKAKPSPATMSITPEVEVPPKATASAVPDPKDFINVYDLPEEPAVESSKGASSSQPPPEEPDVTSAEAPAKDVEKKLLLSGATVWGNPEREQQDLTDLEGNLRVFFAKHKHVRQNTRKLHKDLRVLVLEQKAEIEALHKRDAESQKAISIPDTRLKNHEEQLAKRLSIDDISAELEVLKIEHTSLKNFLKESSEKETKCGDPAYHCMV</sequence>
<feature type="region of interest" description="Disordered" evidence="1">
    <location>
        <begin position="1"/>
        <end position="43"/>
    </location>
</feature>
<feature type="region of interest" description="Disordered" evidence="1">
    <location>
        <begin position="197"/>
        <end position="292"/>
    </location>
</feature>
<organism evidence="3 4">
    <name type="scientific">Lolium multiflorum</name>
    <name type="common">Italian ryegrass</name>
    <name type="synonym">Lolium perenne subsp. multiflorum</name>
    <dbReference type="NCBI Taxonomy" id="4521"/>
    <lineage>
        <taxon>Eukaryota</taxon>
        <taxon>Viridiplantae</taxon>
        <taxon>Streptophyta</taxon>
        <taxon>Embryophyta</taxon>
        <taxon>Tracheophyta</taxon>
        <taxon>Spermatophyta</taxon>
        <taxon>Magnoliopsida</taxon>
        <taxon>Liliopsida</taxon>
        <taxon>Poales</taxon>
        <taxon>Poaceae</taxon>
        <taxon>BOP clade</taxon>
        <taxon>Pooideae</taxon>
        <taxon>Poodae</taxon>
        <taxon>Poeae</taxon>
        <taxon>Poeae Chloroplast Group 2 (Poeae type)</taxon>
        <taxon>Loliodinae</taxon>
        <taxon>Loliinae</taxon>
        <taxon>Lolium</taxon>
    </lineage>
</organism>
<gene>
    <name evidence="3" type="ORF">QYE76_055764</name>
</gene>